<dbReference type="KEGG" id="uam:UABAM_05472"/>
<feature type="transmembrane region" description="Helical" evidence="8">
    <location>
        <begin position="436"/>
        <end position="453"/>
    </location>
</feature>
<evidence type="ECO:0000256" key="4">
    <source>
        <dbReference type="ARBA" id="ARBA00022475"/>
    </source>
</evidence>
<dbReference type="SUPFAM" id="SSF82714">
    <property type="entry name" value="Multidrug efflux transporter AcrB TolC docking domain, DN and DC subdomains"/>
    <property type="match status" value="2"/>
</dbReference>
<evidence type="ECO:0000313" key="9">
    <source>
        <dbReference type="EMBL" id="BBM87069.1"/>
    </source>
</evidence>
<gene>
    <name evidence="9" type="ORF">UABAM_05472</name>
</gene>
<feature type="transmembrane region" description="Helical" evidence="8">
    <location>
        <begin position="987"/>
        <end position="1013"/>
    </location>
</feature>
<dbReference type="NCBIfam" id="TIGR00914">
    <property type="entry name" value="2A0601"/>
    <property type="match status" value="1"/>
</dbReference>
<feature type="transmembrane region" description="Helical" evidence="8">
    <location>
        <begin position="343"/>
        <end position="367"/>
    </location>
</feature>
<dbReference type="Gene3D" id="3.30.70.1440">
    <property type="entry name" value="Multidrug efflux transporter AcrB pore domain"/>
    <property type="match status" value="1"/>
</dbReference>
<dbReference type="PANTHER" id="PTHR32063:SF24">
    <property type="entry name" value="CATION EFFLUX SYSTEM (ACRB_ACRD_ACRF FAMILY)"/>
    <property type="match status" value="1"/>
</dbReference>
<dbReference type="RefSeq" id="WP_151971101.1">
    <property type="nucleotide sequence ID" value="NZ_AP019860.1"/>
</dbReference>
<comment type="subcellular location">
    <subcellularLocation>
        <location evidence="1">Cell membrane</location>
        <topology evidence="1">Multi-pass membrane protein</topology>
    </subcellularLocation>
</comment>
<dbReference type="InterPro" id="IPR027463">
    <property type="entry name" value="AcrB_DN_DC_subdom"/>
</dbReference>
<evidence type="ECO:0000256" key="7">
    <source>
        <dbReference type="ARBA" id="ARBA00023136"/>
    </source>
</evidence>
<keyword evidence="6 8" id="KW-1133">Transmembrane helix</keyword>
<protein>
    <submittedName>
        <fullName evidence="9">Cation transporter</fullName>
    </submittedName>
</protein>
<feature type="transmembrane region" description="Helical" evidence="8">
    <location>
        <begin position="12"/>
        <end position="31"/>
    </location>
</feature>
<feature type="transmembrane region" description="Helical" evidence="8">
    <location>
        <begin position="379"/>
        <end position="399"/>
    </location>
</feature>
<dbReference type="EMBL" id="AP019860">
    <property type="protein sequence ID" value="BBM87069.1"/>
    <property type="molecule type" value="Genomic_DNA"/>
</dbReference>
<feature type="transmembrane region" description="Helical" evidence="8">
    <location>
        <begin position="884"/>
        <end position="903"/>
    </location>
</feature>
<evidence type="ECO:0000313" key="10">
    <source>
        <dbReference type="Proteomes" id="UP000326354"/>
    </source>
</evidence>
<evidence type="ECO:0000256" key="3">
    <source>
        <dbReference type="ARBA" id="ARBA00022448"/>
    </source>
</evidence>
<reference evidence="9 10" key="1">
    <citation type="submission" date="2019-08" db="EMBL/GenBank/DDBJ databases">
        <title>Complete genome sequence of Candidatus Uab amorphum.</title>
        <authorList>
            <person name="Shiratori T."/>
            <person name="Suzuki S."/>
            <person name="Kakizawa Y."/>
            <person name="Ishida K."/>
        </authorList>
    </citation>
    <scope>NUCLEOTIDE SEQUENCE [LARGE SCALE GENOMIC DNA]</scope>
    <source>
        <strain evidence="9 10">SRT547</strain>
    </source>
</reference>
<evidence type="ECO:0000256" key="6">
    <source>
        <dbReference type="ARBA" id="ARBA00022989"/>
    </source>
</evidence>
<dbReference type="GO" id="GO:0042910">
    <property type="term" value="F:xenobiotic transmembrane transporter activity"/>
    <property type="evidence" value="ECO:0007669"/>
    <property type="project" value="TreeGrafter"/>
</dbReference>
<dbReference type="Gene3D" id="3.30.2090.10">
    <property type="entry name" value="Multidrug efflux transporter AcrB TolC docking domain, DN and DC subdomains"/>
    <property type="match status" value="2"/>
</dbReference>
<keyword evidence="3" id="KW-0813">Transport</keyword>
<keyword evidence="7 8" id="KW-0472">Membrane</keyword>
<keyword evidence="5 8" id="KW-0812">Transmembrane</keyword>
<keyword evidence="10" id="KW-1185">Reference proteome</keyword>
<feature type="transmembrane region" description="Helical" evidence="8">
    <location>
        <begin position="958"/>
        <end position="981"/>
    </location>
</feature>
<keyword evidence="4" id="KW-1003">Cell membrane</keyword>
<evidence type="ECO:0000256" key="1">
    <source>
        <dbReference type="ARBA" id="ARBA00004651"/>
    </source>
</evidence>
<dbReference type="Proteomes" id="UP000326354">
    <property type="component" value="Chromosome"/>
</dbReference>
<dbReference type="Gene3D" id="3.30.70.1320">
    <property type="entry name" value="Multidrug efflux transporter AcrB pore domain like"/>
    <property type="match status" value="1"/>
</dbReference>
<dbReference type="SUPFAM" id="SSF82693">
    <property type="entry name" value="Multidrug efflux transporter AcrB pore domain, PN1, PN2, PC1 and PC2 subdomains"/>
    <property type="match status" value="3"/>
</dbReference>
<feature type="transmembrane region" description="Helical" evidence="8">
    <location>
        <begin position="465"/>
        <end position="491"/>
    </location>
</feature>
<organism evidence="9 10">
    <name type="scientific">Uabimicrobium amorphum</name>
    <dbReference type="NCBI Taxonomy" id="2596890"/>
    <lineage>
        <taxon>Bacteria</taxon>
        <taxon>Pseudomonadati</taxon>
        <taxon>Planctomycetota</taxon>
        <taxon>Candidatus Uabimicrobiia</taxon>
        <taxon>Candidatus Uabimicrobiales</taxon>
        <taxon>Candidatus Uabimicrobiaceae</taxon>
        <taxon>Candidatus Uabimicrobium</taxon>
    </lineage>
</organism>
<evidence type="ECO:0000256" key="2">
    <source>
        <dbReference type="ARBA" id="ARBA00010942"/>
    </source>
</evidence>
<dbReference type="GO" id="GO:0005886">
    <property type="term" value="C:plasma membrane"/>
    <property type="evidence" value="ECO:0007669"/>
    <property type="project" value="UniProtKB-SubCell"/>
</dbReference>
<accession>A0A5S9F6U8</accession>
<dbReference type="SUPFAM" id="SSF82866">
    <property type="entry name" value="Multidrug efflux transporter AcrB transmembrane domain"/>
    <property type="match status" value="2"/>
</dbReference>
<name>A0A5S9F6U8_UABAM</name>
<feature type="transmembrane region" description="Helical" evidence="8">
    <location>
        <begin position="512"/>
        <end position="539"/>
    </location>
</feature>
<sequence length="1023" mass="113560">MLNKLIEFSLINRFLVITLTLILAGTGFLSLSKLSIDAFPDTTPIQVQINTVAPALNPVEIEQQITFPVELAISGLPKLKLVRSISKFGLSQVVVIFEDGTDIYFARQLVMERLQSLELPQNTPQPVLGPVATGLGEVFHYLVKSKAHDLTQITTAQNWIIKPQLRMVPGVAEINTWGGFEKQYHVLIKPELLVKYHLTFKDIFEALEYNNRNIGGGTITPHEGEAFLVHGLGVVSSISEIENIVIDAKDGIPIYIRDIATVEIGHEIRRAAVTANGKGEQVLGLGFMLMGENSHTVTQRLKNKLEEAKKSLPPGMTVELVYDRTDLVDAVLDTVKKNLFEGAILVIAILFIFLGNLRAGLIVALAIPLSMLFAFNAMLYFGIAGSLMSLGALDFGLVVDSSVIMVENNVHHLSTEDQRSRLNIVRDASIEVRKPTMFGELIIMIVYLPILFLEGVEGKLFRPMALTVIFALAGSMILSMTLMPVLCSLFIRKKVKKKEPWLIRALKWLYRPILHLALRLKFLVIIGALLLLIFSSWIATRLGSEFIPRLEEGAVVVNTVRLAGVSLEESVRYGSRIEKILLDEFPNEIKSIWTRTGTPEVATDPMGLEVSDIFITLKSKKEWRRAKTQEELVIQLSRTLQGLPGMRSAFTQPIEMRVNEMIAGIRTDLGIKIFGDDFDILIQLAEQVENILKRTYGSAEPVTEQLTGQPVLQIRIRPDDIARLGISRNDILLAVECIGGRKIGEIREGQMRFALVTRLKQQYRQNPQAIKEILLRTVDGKQVLLEKVADVELVEGPTVINREWGHRRIVVSCNVRDRDVGSFVGEVKKRINELKFPPGYSIDYGGQFENLERARLRLTIIVPLALLLILILLYTTYNSMRDALIIFTGVPFATIGGILALHLRGMPFTISAGVGFIALSGVAVLNGLVMVSRIRKLLAERKTLEHAITEAAESRLRAVLMTALVASFGFIPMALATSVGAEVQRPLATVVIGGIITATILTLVVLPVLYSFFGKEDNHEPKN</sequence>
<dbReference type="OrthoDB" id="219750at2"/>
<dbReference type="PRINTS" id="PR00702">
    <property type="entry name" value="ACRIFLAVINRP"/>
</dbReference>
<evidence type="ECO:0000256" key="5">
    <source>
        <dbReference type="ARBA" id="ARBA00022692"/>
    </source>
</evidence>
<dbReference type="PANTHER" id="PTHR32063">
    <property type="match status" value="1"/>
</dbReference>
<dbReference type="AlphaFoldDB" id="A0A5S9F6U8"/>
<dbReference type="Gene3D" id="1.20.1640.10">
    <property type="entry name" value="Multidrug efflux transporter AcrB transmembrane domain"/>
    <property type="match status" value="2"/>
</dbReference>
<feature type="transmembrane region" description="Helical" evidence="8">
    <location>
        <begin position="856"/>
        <end position="877"/>
    </location>
</feature>
<dbReference type="InterPro" id="IPR004763">
    <property type="entry name" value="CusA-like"/>
</dbReference>
<evidence type="ECO:0000256" key="8">
    <source>
        <dbReference type="SAM" id="Phobius"/>
    </source>
</evidence>
<feature type="transmembrane region" description="Helical" evidence="8">
    <location>
        <begin position="909"/>
        <end position="931"/>
    </location>
</feature>
<dbReference type="GO" id="GO:0008324">
    <property type="term" value="F:monoatomic cation transmembrane transporter activity"/>
    <property type="evidence" value="ECO:0007669"/>
    <property type="project" value="InterPro"/>
</dbReference>
<dbReference type="InterPro" id="IPR001036">
    <property type="entry name" value="Acrflvin-R"/>
</dbReference>
<comment type="similarity">
    <text evidence="2">Belongs to the resistance-nodulation-cell division (RND) (TC 2.A.6) family.</text>
</comment>
<proteinExistence type="inferred from homology"/>
<dbReference type="Pfam" id="PF00873">
    <property type="entry name" value="ACR_tran"/>
    <property type="match status" value="1"/>
</dbReference>
<dbReference type="Gene3D" id="3.30.70.1430">
    <property type="entry name" value="Multidrug efflux transporter AcrB pore domain"/>
    <property type="match status" value="2"/>
</dbReference>